<gene>
    <name evidence="1" type="ORF">DSO57_1016107</name>
</gene>
<sequence>MFSLQAYYAKTLSLEEFKQVSKQTIERYLGHVKATKTKCNNDLTINSKGTKECYAIKAGNQPPKQGIFTDNLPAPQKNTKKDFVLHLSTTKKLTGDQLKEKIPDFVLFTSEIDPQCKVIEFAHQRLGPAISSGTTFTMRESNTEKSTTTHESKSSYKYETPEFLSVLLGVEAKAEYTTSTKEVTHSNVGKTFESQHDSSCTPYAISYALSCKYTNHRKVLFQEGKDIGNYSVTQPLKGDHFIPNPYDNAFVSQVTGCIHLGSS</sequence>
<protein>
    <submittedName>
        <fullName evidence="1">Uncharacterized protein</fullName>
    </submittedName>
</protein>
<comment type="caution">
    <text evidence="1">The sequence shown here is derived from an EMBL/GenBank/DDBJ whole genome shotgun (WGS) entry which is preliminary data.</text>
</comment>
<dbReference type="EMBL" id="QTSX02002194">
    <property type="protein sequence ID" value="KAJ9077505.1"/>
    <property type="molecule type" value="Genomic_DNA"/>
</dbReference>
<keyword evidence="2" id="KW-1185">Reference proteome</keyword>
<reference evidence="1" key="1">
    <citation type="submission" date="2022-04" db="EMBL/GenBank/DDBJ databases">
        <title>Genome of the entomopathogenic fungus Entomophthora muscae.</title>
        <authorList>
            <person name="Elya C."/>
            <person name="Lovett B.R."/>
            <person name="Lee E."/>
            <person name="Macias A.M."/>
            <person name="Hajek A.E."/>
            <person name="De Bivort B.L."/>
            <person name="Kasson M.T."/>
            <person name="De Fine Licht H.H."/>
            <person name="Stajich J.E."/>
        </authorList>
    </citation>
    <scope>NUCLEOTIDE SEQUENCE</scope>
    <source>
        <strain evidence="1">Berkeley</strain>
    </source>
</reference>
<proteinExistence type="predicted"/>
<evidence type="ECO:0000313" key="2">
    <source>
        <dbReference type="Proteomes" id="UP001165960"/>
    </source>
</evidence>
<dbReference type="Proteomes" id="UP001165960">
    <property type="component" value="Unassembled WGS sequence"/>
</dbReference>
<evidence type="ECO:0000313" key="1">
    <source>
        <dbReference type="EMBL" id="KAJ9077505.1"/>
    </source>
</evidence>
<organism evidence="1 2">
    <name type="scientific">Entomophthora muscae</name>
    <dbReference type="NCBI Taxonomy" id="34485"/>
    <lineage>
        <taxon>Eukaryota</taxon>
        <taxon>Fungi</taxon>
        <taxon>Fungi incertae sedis</taxon>
        <taxon>Zoopagomycota</taxon>
        <taxon>Entomophthoromycotina</taxon>
        <taxon>Entomophthoromycetes</taxon>
        <taxon>Entomophthorales</taxon>
        <taxon>Entomophthoraceae</taxon>
        <taxon>Entomophthora</taxon>
    </lineage>
</organism>
<name>A0ACC2TSN5_9FUNG</name>
<accession>A0ACC2TSN5</accession>